<accession>A0A167WW93</accession>
<dbReference type="AlphaFoldDB" id="A0A167WW93"/>
<name>A0A167WW93_9AGAM</name>
<feature type="compositionally biased region" description="Low complexity" evidence="1">
    <location>
        <begin position="102"/>
        <end position="115"/>
    </location>
</feature>
<dbReference type="EMBL" id="KV417782">
    <property type="protein sequence ID" value="KZP06558.1"/>
    <property type="molecule type" value="Genomic_DNA"/>
</dbReference>
<evidence type="ECO:0000256" key="1">
    <source>
        <dbReference type="SAM" id="MobiDB-lite"/>
    </source>
</evidence>
<sequence>MGPHLTTDITRLVATDPVELLGRSRPPVWHRATTSCRELVYGKKIPVTGLVKRATTRAGSAGALPAPVRLYCPCSGDRRTSGRSLRCRVDSWVQDRSVVLKTGTSRSGSSDPTSSKVHRTPHFSKAPPAFTHTSHFPIDITTFTPGIRRLPRGRPQQFPAEESVQFLFPGSIYKVPNQTQFDRKYRCHYNAWDSTGNSGQPLGGLNTQSSIYRVTEGQTEAFVP</sequence>
<gene>
    <name evidence="2" type="ORF">FIBSPDRAFT_902715</name>
</gene>
<evidence type="ECO:0000313" key="3">
    <source>
        <dbReference type="Proteomes" id="UP000076532"/>
    </source>
</evidence>
<protein>
    <submittedName>
        <fullName evidence="2">Uncharacterized protein</fullName>
    </submittedName>
</protein>
<dbReference type="Proteomes" id="UP000076532">
    <property type="component" value="Unassembled WGS sequence"/>
</dbReference>
<reference evidence="2 3" key="1">
    <citation type="journal article" date="2016" name="Mol. Biol. Evol.">
        <title>Comparative Genomics of Early-Diverging Mushroom-Forming Fungi Provides Insights into the Origins of Lignocellulose Decay Capabilities.</title>
        <authorList>
            <person name="Nagy L.G."/>
            <person name="Riley R."/>
            <person name="Tritt A."/>
            <person name="Adam C."/>
            <person name="Daum C."/>
            <person name="Floudas D."/>
            <person name="Sun H."/>
            <person name="Yadav J.S."/>
            <person name="Pangilinan J."/>
            <person name="Larsson K.H."/>
            <person name="Matsuura K."/>
            <person name="Barry K."/>
            <person name="Labutti K."/>
            <person name="Kuo R."/>
            <person name="Ohm R.A."/>
            <person name="Bhattacharya S.S."/>
            <person name="Shirouzu T."/>
            <person name="Yoshinaga Y."/>
            <person name="Martin F.M."/>
            <person name="Grigoriev I.V."/>
            <person name="Hibbett D.S."/>
        </authorList>
    </citation>
    <scope>NUCLEOTIDE SEQUENCE [LARGE SCALE GENOMIC DNA]</scope>
    <source>
        <strain evidence="2 3">CBS 109695</strain>
    </source>
</reference>
<evidence type="ECO:0000313" key="2">
    <source>
        <dbReference type="EMBL" id="KZP06558.1"/>
    </source>
</evidence>
<keyword evidence="3" id="KW-1185">Reference proteome</keyword>
<organism evidence="2 3">
    <name type="scientific">Athelia psychrophila</name>
    <dbReference type="NCBI Taxonomy" id="1759441"/>
    <lineage>
        <taxon>Eukaryota</taxon>
        <taxon>Fungi</taxon>
        <taxon>Dikarya</taxon>
        <taxon>Basidiomycota</taxon>
        <taxon>Agaricomycotina</taxon>
        <taxon>Agaricomycetes</taxon>
        <taxon>Agaricomycetidae</taxon>
        <taxon>Atheliales</taxon>
        <taxon>Atheliaceae</taxon>
        <taxon>Athelia</taxon>
    </lineage>
</organism>
<feature type="region of interest" description="Disordered" evidence="1">
    <location>
        <begin position="101"/>
        <end position="132"/>
    </location>
</feature>
<proteinExistence type="predicted"/>